<gene>
    <name evidence="4" type="ORF">PHLGIDRAFT_27841</name>
</gene>
<dbReference type="InterPro" id="IPR011993">
    <property type="entry name" value="PH-like_dom_sf"/>
</dbReference>
<dbReference type="STRING" id="745531.A0A0C3P1B0"/>
<dbReference type="InterPro" id="IPR041681">
    <property type="entry name" value="PH_9"/>
</dbReference>
<dbReference type="Proteomes" id="UP000053257">
    <property type="component" value="Unassembled WGS sequence"/>
</dbReference>
<feature type="region of interest" description="Disordered" evidence="2">
    <location>
        <begin position="122"/>
        <end position="157"/>
    </location>
</feature>
<evidence type="ECO:0000313" key="4">
    <source>
        <dbReference type="EMBL" id="KIP11609.1"/>
    </source>
</evidence>
<dbReference type="SMART" id="SM00233">
    <property type="entry name" value="PH"/>
    <property type="match status" value="1"/>
</dbReference>
<reference evidence="4 5" key="1">
    <citation type="journal article" date="2014" name="PLoS Genet.">
        <title>Analysis of the Phlebiopsis gigantea genome, transcriptome and secretome provides insight into its pioneer colonization strategies of wood.</title>
        <authorList>
            <person name="Hori C."/>
            <person name="Ishida T."/>
            <person name="Igarashi K."/>
            <person name="Samejima M."/>
            <person name="Suzuki H."/>
            <person name="Master E."/>
            <person name="Ferreira P."/>
            <person name="Ruiz-Duenas F.J."/>
            <person name="Held B."/>
            <person name="Canessa P."/>
            <person name="Larrondo L.F."/>
            <person name="Schmoll M."/>
            <person name="Druzhinina I.S."/>
            <person name="Kubicek C.P."/>
            <person name="Gaskell J.A."/>
            <person name="Kersten P."/>
            <person name="St John F."/>
            <person name="Glasner J."/>
            <person name="Sabat G."/>
            <person name="Splinter BonDurant S."/>
            <person name="Syed K."/>
            <person name="Yadav J."/>
            <person name="Mgbeahuruike A.C."/>
            <person name="Kovalchuk A."/>
            <person name="Asiegbu F.O."/>
            <person name="Lackner G."/>
            <person name="Hoffmeister D."/>
            <person name="Rencoret J."/>
            <person name="Gutierrez A."/>
            <person name="Sun H."/>
            <person name="Lindquist E."/>
            <person name="Barry K."/>
            <person name="Riley R."/>
            <person name="Grigoriev I.V."/>
            <person name="Henrissat B."/>
            <person name="Kues U."/>
            <person name="Berka R.M."/>
            <person name="Martinez A.T."/>
            <person name="Covert S.F."/>
            <person name="Blanchette R.A."/>
            <person name="Cullen D."/>
        </authorList>
    </citation>
    <scope>NUCLEOTIDE SEQUENCE [LARGE SCALE GENOMIC DNA]</scope>
    <source>
        <strain evidence="4 5">11061_1 CR5-6</strain>
    </source>
</reference>
<feature type="compositionally biased region" description="Polar residues" evidence="2">
    <location>
        <begin position="173"/>
        <end position="205"/>
    </location>
</feature>
<feature type="coiled-coil region" evidence="1">
    <location>
        <begin position="591"/>
        <end position="618"/>
    </location>
</feature>
<dbReference type="Gene3D" id="2.30.29.30">
    <property type="entry name" value="Pleckstrin-homology domain (PH domain)/Phosphotyrosine-binding domain (PTB)"/>
    <property type="match status" value="1"/>
</dbReference>
<dbReference type="EMBL" id="KN840445">
    <property type="protein sequence ID" value="KIP11609.1"/>
    <property type="molecule type" value="Genomic_DNA"/>
</dbReference>
<dbReference type="SUPFAM" id="SSF50729">
    <property type="entry name" value="PH domain-like"/>
    <property type="match status" value="1"/>
</dbReference>
<dbReference type="GO" id="GO:0032012">
    <property type="term" value="P:regulation of ARF protein signal transduction"/>
    <property type="evidence" value="ECO:0007669"/>
    <property type="project" value="InterPro"/>
</dbReference>
<dbReference type="SUPFAM" id="SSF48425">
    <property type="entry name" value="Sec7 domain"/>
    <property type="match status" value="1"/>
</dbReference>
<dbReference type="Gene3D" id="1.10.1000.11">
    <property type="entry name" value="Arf Nucleotide-binding Site Opener,domain 2"/>
    <property type="match status" value="1"/>
</dbReference>
<evidence type="ECO:0000256" key="1">
    <source>
        <dbReference type="SAM" id="Coils"/>
    </source>
</evidence>
<keyword evidence="1" id="KW-0175">Coiled coil</keyword>
<organism evidence="4 5">
    <name type="scientific">Phlebiopsis gigantea (strain 11061_1 CR5-6)</name>
    <name type="common">White-rot fungus</name>
    <name type="synonym">Peniophora gigantea</name>
    <dbReference type="NCBI Taxonomy" id="745531"/>
    <lineage>
        <taxon>Eukaryota</taxon>
        <taxon>Fungi</taxon>
        <taxon>Dikarya</taxon>
        <taxon>Basidiomycota</taxon>
        <taxon>Agaricomycotina</taxon>
        <taxon>Agaricomycetes</taxon>
        <taxon>Polyporales</taxon>
        <taxon>Phanerochaetaceae</taxon>
        <taxon>Phlebiopsis</taxon>
    </lineage>
</organism>
<dbReference type="InterPro" id="IPR001849">
    <property type="entry name" value="PH_domain"/>
</dbReference>
<dbReference type="PROSITE" id="PS50190">
    <property type="entry name" value="SEC7"/>
    <property type="match status" value="1"/>
</dbReference>
<dbReference type="Pfam" id="PF15410">
    <property type="entry name" value="PH_9"/>
    <property type="match status" value="1"/>
</dbReference>
<dbReference type="SMART" id="SM00222">
    <property type="entry name" value="Sec7"/>
    <property type="match status" value="1"/>
</dbReference>
<protein>
    <recommendedName>
        <fullName evidence="3">SEC7 domain-containing protein</fullName>
    </recommendedName>
</protein>
<sequence>MAKDKIAEWLGGQSPINKVALRYYMDYFDFAGLRLDNAFRRLCGKLYLKAETQQVDRILEQFARRYWECNPASILGSASVVHAVSYSLLLLNTDLHVADLTSRMSRNQFVRNTLSTIQLQLQPGSSSDLGNDDWSSVRAGSDVSDGPMVRTIRRSDSMTSWSSVTREAFTSNLSSRAASSGQLTSASTDTSGTQPTTPVNESALSVASGREAKSLDSGSSPIVYDRNWENEMESMLKDIYHSVKTQQILQPTGSMMTARTSTSSLGPHGPVLRKHSLRGQQNDRLANLKRGSIRGLQSILSPQGGYSPYASALGADGRASPAPSFATSHEGVHASTASFLTPTLGFASNLSHTIIKETQEDDAHSTRSGHSISTEISISDEELALLGPPWAKEGMLCRKQYWESTGKRAKSKAWMDVFVVIQKGELSMFIFGDHNVGGGAVVGGGNWLENASAVGTVLLAHSLAHALPPPGYNRQRPHCMVLTLANGGVYFFQAGTEELVNEWVSTCNYWAARTSKEPLTGGVSNMEYGWNRVLDPDNNSDTVSVRSCRSQRSKYSKKDFAASVRGDKSPYSDRTFINDWKPPMPPSVASVHDEEGQMDALQKHASALKEDLVQHNELRTPMMGLYTPRSSNAAKALANWEKRSQWILTEIVKYESYIDSLQAAMSLRLKKRGEKALERALDAGGPEDGPPSNAKEKWKGQPDEDTIEEGDEPPPSARALEHPTIRTHSHRRETAEAAFCRR</sequence>
<evidence type="ECO:0000313" key="5">
    <source>
        <dbReference type="Proteomes" id="UP000053257"/>
    </source>
</evidence>
<feature type="domain" description="SEC7" evidence="3">
    <location>
        <begin position="1"/>
        <end position="145"/>
    </location>
</feature>
<accession>A0A0C3P1B0</accession>
<dbReference type="InterPro" id="IPR023394">
    <property type="entry name" value="Sec7_C_sf"/>
</dbReference>
<keyword evidence="5" id="KW-1185">Reference proteome</keyword>
<dbReference type="Pfam" id="PF01369">
    <property type="entry name" value="Sec7"/>
    <property type="match status" value="1"/>
</dbReference>
<dbReference type="HOGENOM" id="CLU_013090_0_0_1"/>
<dbReference type="PANTHER" id="PTHR10663">
    <property type="entry name" value="GUANYL-NUCLEOTIDE EXCHANGE FACTOR"/>
    <property type="match status" value="1"/>
</dbReference>
<proteinExistence type="predicted"/>
<name>A0A0C3P1B0_PHLG1</name>
<feature type="region of interest" description="Disordered" evidence="2">
    <location>
        <begin position="173"/>
        <end position="219"/>
    </location>
</feature>
<dbReference type="InterPro" id="IPR000904">
    <property type="entry name" value="Sec7_dom"/>
</dbReference>
<evidence type="ECO:0000259" key="3">
    <source>
        <dbReference type="PROSITE" id="PS50190"/>
    </source>
</evidence>
<dbReference type="PANTHER" id="PTHR10663:SF373">
    <property type="entry name" value="PH AND SEC7 DOMAIN-CONTAINING PROTEIN C11E3.11C"/>
    <property type="match status" value="1"/>
</dbReference>
<feature type="region of interest" description="Disordered" evidence="2">
    <location>
        <begin position="681"/>
        <end position="742"/>
    </location>
</feature>
<dbReference type="GO" id="GO:0005085">
    <property type="term" value="F:guanyl-nucleotide exchange factor activity"/>
    <property type="evidence" value="ECO:0007669"/>
    <property type="project" value="InterPro"/>
</dbReference>
<feature type="compositionally biased region" description="Acidic residues" evidence="2">
    <location>
        <begin position="703"/>
        <end position="712"/>
    </location>
</feature>
<dbReference type="InterPro" id="IPR035999">
    <property type="entry name" value="Sec7_dom_sf"/>
</dbReference>
<dbReference type="AlphaFoldDB" id="A0A0C3P1B0"/>
<evidence type="ECO:0000256" key="2">
    <source>
        <dbReference type="SAM" id="MobiDB-lite"/>
    </source>
</evidence>
<dbReference type="OrthoDB" id="2157641at2759"/>